<feature type="region of interest" description="Disordered" evidence="1">
    <location>
        <begin position="48"/>
        <end position="84"/>
    </location>
</feature>
<feature type="chain" id="PRO_5007293453" evidence="2">
    <location>
        <begin position="22"/>
        <end position="146"/>
    </location>
</feature>
<name>A0A136J4A9_9PEZI</name>
<protein>
    <submittedName>
        <fullName evidence="3">Uncharacterized protein</fullName>
    </submittedName>
</protein>
<dbReference type="AlphaFoldDB" id="A0A136J4A9"/>
<gene>
    <name evidence="3" type="ORF">Micbo1qcDRAFT_194916</name>
</gene>
<evidence type="ECO:0000313" key="4">
    <source>
        <dbReference type="Proteomes" id="UP000070501"/>
    </source>
</evidence>
<accession>A0A136J4A9</accession>
<feature type="signal peptide" evidence="2">
    <location>
        <begin position="1"/>
        <end position="21"/>
    </location>
</feature>
<dbReference type="Proteomes" id="UP000070501">
    <property type="component" value="Unassembled WGS sequence"/>
</dbReference>
<evidence type="ECO:0000256" key="1">
    <source>
        <dbReference type="SAM" id="MobiDB-lite"/>
    </source>
</evidence>
<keyword evidence="2" id="KW-0732">Signal</keyword>
<reference evidence="4" key="1">
    <citation type="submission" date="2016-02" db="EMBL/GenBank/DDBJ databases">
        <title>Draft genome sequence of Microdochium bolleyi, a fungal endophyte of beachgrass.</title>
        <authorList>
            <consortium name="DOE Joint Genome Institute"/>
            <person name="David A.S."/>
            <person name="May G."/>
            <person name="Haridas S."/>
            <person name="Lim J."/>
            <person name="Wang M."/>
            <person name="Labutti K."/>
            <person name="Lipzen A."/>
            <person name="Barry K."/>
            <person name="Grigoriev I.V."/>
        </authorList>
    </citation>
    <scope>NUCLEOTIDE SEQUENCE [LARGE SCALE GENOMIC DNA]</scope>
    <source>
        <strain evidence="4">J235TASD1</strain>
    </source>
</reference>
<dbReference type="EMBL" id="KQ964249">
    <property type="protein sequence ID" value="KXJ91929.1"/>
    <property type="molecule type" value="Genomic_DNA"/>
</dbReference>
<evidence type="ECO:0000256" key="2">
    <source>
        <dbReference type="SAM" id="SignalP"/>
    </source>
</evidence>
<dbReference type="InParanoid" id="A0A136J4A9"/>
<evidence type="ECO:0000313" key="3">
    <source>
        <dbReference type="EMBL" id="KXJ91929.1"/>
    </source>
</evidence>
<proteinExistence type="predicted"/>
<sequence>MAAWRAWRAWLAPGGLGSALAQPAPALPTAHPWLAAVGTAVSSGPRVPRRYFRGTASTRRSSRRRRTPAVKLSGGRPGAPLDNMRLAWPSQTLPLLVRSAKKKDRSDQSQTVLRAEYSYGGDFSCVRKDIPRPGHHLPRGGASFSF</sequence>
<organism evidence="3 4">
    <name type="scientific">Microdochium bolleyi</name>
    <dbReference type="NCBI Taxonomy" id="196109"/>
    <lineage>
        <taxon>Eukaryota</taxon>
        <taxon>Fungi</taxon>
        <taxon>Dikarya</taxon>
        <taxon>Ascomycota</taxon>
        <taxon>Pezizomycotina</taxon>
        <taxon>Sordariomycetes</taxon>
        <taxon>Xylariomycetidae</taxon>
        <taxon>Xylariales</taxon>
        <taxon>Microdochiaceae</taxon>
        <taxon>Microdochium</taxon>
    </lineage>
</organism>
<keyword evidence="4" id="KW-1185">Reference proteome</keyword>